<reference evidence="4" key="1">
    <citation type="journal article" date="2016" name="Genome Announc.">
        <title>Draft genome sequences of fungus Aspergillus calidoustus.</title>
        <authorList>
            <person name="Horn F."/>
            <person name="Linde J."/>
            <person name="Mattern D.J."/>
            <person name="Walther G."/>
            <person name="Guthke R."/>
            <person name="Scherlach K."/>
            <person name="Martin K."/>
            <person name="Brakhage A.A."/>
            <person name="Petzke L."/>
            <person name="Valiante V."/>
        </authorList>
    </citation>
    <scope>NUCLEOTIDE SEQUENCE [LARGE SCALE GENOMIC DNA]</scope>
    <source>
        <strain evidence="4">SF006504</strain>
    </source>
</reference>
<proteinExistence type="predicted"/>
<accession>A0A0U5GWX1</accession>
<dbReference type="AlphaFoldDB" id="A0A0U5GWX1"/>
<evidence type="ECO:0000313" key="3">
    <source>
        <dbReference type="EMBL" id="CEN62945.1"/>
    </source>
</evidence>
<evidence type="ECO:0000313" key="4">
    <source>
        <dbReference type="Proteomes" id="UP000054771"/>
    </source>
</evidence>
<gene>
    <name evidence="3" type="ORF">ASPCAL09573</name>
</gene>
<dbReference type="PANTHER" id="PTHR40640">
    <property type="entry name" value="ANCHORED GLYCOPROTEIN, PUTATIVE (AFU_ORTHOLOGUE AFUA_8G04860)-RELATED"/>
    <property type="match status" value="1"/>
</dbReference>
<dbReference type="PANTHER" id="PTHR40640:SF1">
    <property type="entry name" value="ANCHORED GLYCOPROTEIN, PUTATIVE (AFU_ORTHOLOGUE AFUA_8G04860)-RELATED"/>
    <property type="match status" value="1"/>
</dbReference>
<name>A0A0U5GWX1_ASPCI</name>
<sequence length="208" mass="20380">MHSSRLLLALTPILGALAADQVVTLNLPTDIGGSVTAAELIGSSASTTTLFIPCAENVTICQGGGVTLIAEPTAISMVVPLEDDVTYTASCSIDTSASTDSCVARTGTDDTWEDMGTDDLSATEITITATAAPASNSASPTTSPASTTLETSSTSGSTASAETDDASASPSSSAVEATDSDGAAIAMMTAAPWAGAVVAGLAAAVARI</sequence>
<feature type="chain" id="PRO_5006858269" description="GPI anchored protein" evidence="2">
    <location>
        <begin position="19"/>
        <end position="208"/>
    </location>
</feature>
<protein>
    <recommendedName>
        <fullName evidence="5">GPI anchored protein</fullName>
    </recommendedName>
</protein>
<evidence type="ECO:0000256" key="1">
    <source>
        <dbReference type="SAM" id="MobiDB-lite"/>
    </source>
</evidence>
<evidence type="ECO:0008006" key="5">
    <source>
        <dbReference type="Google" id="ProtNLM"/>
    </source>
</evidence>
<keyword evidence="4" id="KW-1185">Reference proteome</keyword>
<feature type="signal peptide" evidence="2">
    <location>
        <begin position="1"/>
        <end position="18"/>
    </location>
</feature>
<dbReference type="Proteomes" id="UP000054771">
    <property type="component" value="Unassembled WGS sequence"/>
</dbReference>
<organism evidence="3 4">
    <name type="scientific">Aspergillus calidoustus</name>
    <dbReference type="NCBI Taxonomy" id="454130"/>
    <lineage>
        <taxon>Eukaryota</taxon>
        <taxon>Fungi</taxon>
        <taxon>Dikarya</taxon>
        <taxon>Ascomycota</taxon>
        <taxon>Pezizomycotina</taxon>
        <taxon>Eurotiomycetes</taxon>
        <taxon>Eurotiomycetidae</taxon>
        <taxon>Eurotiales</taxon>
        <taxon>Aspergillaceae</taxon>
        <taxon>Aspergillus</taxon>
        <taxon>Aspergillus subgen. Nidulantes</taxon>
    </lineage>
</organism>
<feature type="region of interest" description="Disordered" evidence="1">
    <location>
        <begin position="129"/>
        <end position="175"/>
    </location>
</feature>
<dbReference type="EMBL" id="CDMC01000007">
    <property type="protein sequence ID" value="CEN62945.1"/>
    <property type="molecule type" value="Genomic_DNA"/>
</dbReference>
<keyword evidence="2" id="KW-0732">Signal</keyword>
<evidence type="ECO:0000256" key="2">
    <source>
        <dbReference type="SAM" id="SignalP"/>
    </source>
</evidence>